<comment type="caution">
    <text evidence="1">The sequence shown here is derived from an EMBL/GenBank/DDBJ whole genome shotgun (WGS) entry which is preliminary data.</text>
</comment>
<name>A0ABX9KL06_9FUSO</name>
<sequence>MKKNIDQLKMKRETKFEFTEILEDILVEGAIVPEVHVDYLLELVEGEVIIRGEYTALAKTSCVRCLEEIEVKVSGEFFGDYKESKDYDEYIESLGKEAQVSDDMVEELVDGEVDISSLVRDYIILDMPQFPACEPECDGLEELEKYRNSGIDSRWQKLLDLKN</sequence>
<gene>
    <name evidence="1" type="ORF">DYH56_00880</name>
</gene>
<evidence type="ECO:0000313" key="2">
    <source>
        <dbReference type="Proteomes" id="UP000263486"/>
    </source>
</evidence>
<organism evidence="1 2">
    <name type="scientific">Psychrilyobacter piezotolerans</name>
    <dbReference type="NCBI Taxonomy" id="2293438"/>
    <lineage>
        <taxon>Bacteria</taxon>
        <taxon>Fusobacteriati</taxon>
        <taxon>Fusobacteriota</taxon>
        <taxon>Fusobacteriia</taxon>
        <taxon>Fusobacteriales</taxon>
        <taxon>Fusobacteriaceae</taxon>
        <taxon>Psychrilyobacter</taxon>
    </lineage>
</organism>
<accession>A0ABX9KL06</accession>
<dbReference type="InterPro" id="IPR003772">
    <property type="entry name" value="YceD"/>
</dbReference>
<evidence type="ECO:0000313" key="1">
    <source>
        <dbReference type="EMBL" id="REI43240.1"/>
    </source>
</evidence>
<dbReference type="Pfam" id="PF02620">
    <property type="entry name" value="YceD"/>
    <property type="match status" value="1"/>
</dbReference>
<protein>
    <submittedName>
        <fullName evidence="1">DUF177 domain-containing protein</fullName>
    </submittedName>
</protein>
<keyword evidence="2" id="KW-1185">Reference proteome</keyword>
<reference evidence="1 2" key="1">
    <citation type="submission" date="2018-08" db="EMBL/GenBank/DDBJ databases">
        <title>Draft genome sequence of Psychrilyobacter sp. strain SD5 isolated from Black Sea water.</title>
        <authorList>
            <person name="Yadav S."/>
            <person name="Villanueva L."/>
            <person name="Damste J.S.S."/>
        </authorList>
    </citation>
    <scope>NUCLEOTIDE SEQUENCE [LARGE SCALE GENOMIC DNA]</scope>
    <source>
        <strain evidence="1 2">SD5</strain>
    </source>
</reference>
<dbReference type="EMBL" id="QUAJ01000001">
    <property type="protein sequence ID" value="REI43240.1"/>
    <property type="molecule type" value="Genomic_DNA"/>
</dbReference>
<proteinExistence type="predicted"/>
<dbReference type="RefSeq" id="WP_114640959.1">
    <property type="nucleotide sequence ID" value="NZ_JAACIO010000001.1"/>
</dbReference>
<dbReference type="Proteomes" id="UP000263486">
    <property type="component" value="Unassembled WGS sequence"/>
</dbReference>